<reference evidence="5 6" key="1">
    <citation type="submission" date="2017-08" db="EMBL/GenBank/DDBJ databases">
        <title>Infants hospitalized years apart are colonized by the same room-sourced microbial strains.</title>
        <authorList>
            <person name="Brooks B."/>
            <person name="Olm M.R."/>
            <person name="Firek B.A."/>
            <person name="Baker R."/>
            <person name="Thomas B.C."/>
            <person name="Morowitz M.J."/>
            <person name="Banfield J.F."/>
        </authorList>
    </citation>
    <scope>NUCLEOTIDE SEQUENCE [LARGE SCALE GENOMIC DNA]</scope>
    <source>
        <strain evidence="5">S2_003_000_R2_11</strain>
    </source>
</reference>
<dbReference type="GO" id="GO:0003677">
    <property type="term" value="F:DNA binding"/>
    <property type="evidence" value="ECO:0007669"/>
    <property type="project" value="UniProtKB-KW"/>
</dbReference>
<dbReference type="CDD" id="cd06170">
    <property type="entry name" value="LuxR_C_like"/>
    <property type="match status" value="1"/>
</dbReference>
<dbReference type="Proteomes" id="UP000248975">
    <property type="component" value="Unassembled WGS sequence"/>
</dbReference>
<keyword evidence="1" id="KW-0805">Transcription regulation</keyword>
<dbReference type="InterPro" id="IPR016032">
    <property type="entry name" value="Sig_transdc_resp-reg_C-effctor"/>
</dbReference>
<dbReference type="PANTHER" id="PTHR44688:SF16">
    <property type="entry name" value="DNA-BINDING TRANSCRIPTIONAL ACTIVATOR DEVR_DOSR"/>
    <property type="match status" value="1"/>
</dbReference>
<dbReference type="PANTHER" id="PTHR44688">
    <property type="entry name" value="DNA-BINDING TRANSCRIPTIONAL ACTIVATOR DEVR_DOSR"/>
    <property type="match status" value="1"/>
</dbReference>
<evidence type="ECO:0000259" key="4">
    <source>
        <dbReference type="PROSITE" id="PS50043"/>
    </source>
</evidence>
<dbReference type="Pfam" id="PF03472">
    <property type="entry name" value="Autoind_bind"/>
    <property type="match status" value="1"/>
</dbReference>
<sequence length="204" mass="22605">MRLAECKEVFASIAPAGHYAALRLGFFSPEEELNSFPSDWVDHYTINGLALHDPLMRWIYSASGAQRWSELLLPDPMGVLGSYADFGMPYGAVVCVTADEDRPRRTFGYFARADREITQAELRELEATLRAAHFHDAEADQPLTRAQTDALRLLSRGMRLKEIAHALGISESAVKARLKSAMARMDARTPVQAASIAAQRGLLK</sequence>
<feature type="domain" description="HTH luxR-type" evidence="4">
    <location>
        <begin position="136"/>
        <end position="201"/>
    </location>
</feature>
<evidence type="ECO:0000313" key="5">
    <source>
        <dbReference type="EMBL" id="PZR00718.1"/>
    </source>
</evidence>
<evidence type="ECO:0000256" key="3">
    <source>
        <dbReference type="ARBA" id="ARBA00023163"/>
    </source>
</evidence>
<accession>A0A2W5TX37</accession>
<dbReference type="GO" id="GO:0006355">
    <property type="term" value="P:regulation of DNA-templated transcription"/>
    <property type="evidence" value="ECO:0007669"/>
    <property type="project" value="InterPro"/>
</dbReference>
<dbReference type="SUPFAM" id="SSF46894">
    <property type="entry name" value="C-terminal effector domain of the bipartite response regulators"/>
    <property type="match status" value="1"/>
</dbReference>
<organism evidence="5 6">
    <name type="scientific">Cereibacter sphaeroides</name>
    <name type="common">Rhodobacter sphaeroides</name>
    <dbReference type="NCBI Taxonomy" id="1063"/>
    <lineage>
        <taxon>Bacteria</taxon>
        <taxon>Pseudomonadati</taxon>
        <taxon>Pseudomonadota</taxon>
        <taxon>Alphaproteobacteria</taxon>
        <taxon>Rhodobacterales</taxon>
        <taxon>Paracoccaceae</taxon>
        <taxon>Cereibacter</taxon>
    </lineage>
</organism>
<dbReference type="InterPro" id="IPR036693">
    <property type="entry name" value="TF_LuxR_autoind-bd_dom_sf"/>
</dbReference>
<gene>
    <name evidence="5" type="ORF">DI533_09330</name>
</gene>
<dbReference type="SMART" id="SM00421">
    <property type="entry name" value="HTH_LUXR"/>
    <property type="match status" value="1"/>
</dbReference>
<dbReference type="InterPro" id="IPR005143">
    <property type="entry name" value="TF_LuxR_autoind-bd_dom"/>
</dbReference>
<comment type="caution">
    <text evidence="5">The sequence shown here is derived from an EMBL/GenBank/DDBJ whole genome shotgun (WGS) entry which is preliminary data.</text>
</comment>
<dbReference type="InterPro" id="IPR036388">
    <property type="entry name" value="WH-like_DNA-bd_sf"/>
</dbReference>
<evidence type="ECO:0000256" key="2">
    <source>
        <dbReference type="ARBA" id="ARBA00023125"/>
    </source>
</evidence>
<evidence type="ECO:0000313" key="6">
    <source>
        <dbReference type="Proteomes" id="UP000248975"/>
    </source>
</evidence>
<dbReference type="AlphaFoldDB" id="A0A2W5TX37"/>
<dbReference type="Pfam" id="PF00196">
    <property type="entry name" value="GerE"/>
    <property type="match status" value="1"/>
</dbReference>
<protein>
    <submittedName>
        <fullName evidence="5">LuxR family transcriptional regulator</fullName>
    </submittedName>
</protein>
<dbReference type="PROSITE" id="PS50043">
    <property type="entry name" value="HTH_LUXR_2"/>
    <property type="match status" value="1"/>
</dbReference>
<name>A0A2W5TX37_CERSP</name>
<dbReference type="SUPFAM" id="SSF75516">
    <property type="entry name" value="Pheromone-binding domain of LuxR-like quorum-sensing transcription factors"/>
    <property type="match status" value="1"/>
</dbReference>
<dbReference type="InterPro" id="IPR000792">
    <property type="entry name" value="Tscrpt_reg_LuxR_C"/>
</dbReference>
<dbReference type="Gene3D" id="1.10.10.10">
    <property type="entry name" value="Winged helix-like DNA-binding domain superfamily/Winged helix DNA-binding domain"/>
    <property type="match status" value="1"/>
</dbReference>
<keyword evidence="2" id="KW-0238">DNA-binding</keyword>
<keyword evidence="3" id="KW-0804">Transcription</keyword>
<dbReference type="Gene3D" id="3.30.450.80">
    <property type="entry name" value="Transcription factor LuxR-like, autoinducer-binding domain"/>
    <property type="match status" value="1"/>
</dbReference>
<proteinExistence type="predicted"/>
<dbReference type="EMBL" id="QFQS01000001">
    <property type="protein sequence ID" value="PZR00718.1"/>
    <property type="molecule type" value="Genomic_DNA"/>
</dbReference>
<evidence type="ECO:0000256" key="1">
    <source>
        <dbReference type="ARBA" id="ARBA00023015"/>
    </source>
</evidence>